<dbReference type="EMBL" id="CAIE01000022">
    <property type="protein sequence ID" value="CCH18027.1"/>
    <property type="molecule type" value="Genomic_DNA"/>
</dbReference>
<evidence type="ECO:0000313" key="1">
    <source>
        <dbReference type="EMBL" id="CCH18027.1"/>
    </source>
</evidence>
<comment type="caution">
    <text evidence="1">The sequence shown here is derived from an EMBL/GenBank/DDBJ whole genome shotgun (WGS) entry which is preliminary data.</text>
</comment>
<protein>
    <submittedName>
        <fullName evidence="1">Uncharacterized protein</fullName>
    </submittedName>
</protein>
<keyword evidence="2" id="KW-1185">Reference proteome</keyword>
<dbReference type="AlphaFoldDB" id="I0L2I0"/>
<sequence>MVNVPEGGPDTHQRALVMRDSIDLGGSSGAVKRALRLCGLRVVCYR</sequence>
<proteinExistence type="predicted"/>
<name>I0L2I0_9ACTN</name>
<gene>
    <name evidence="1" type="ORF">MILUP08_42957</name>
</gene>
<dbReference type="STRING" id="1150864.MILUP08_42957"/>
<dbReference type="Proteomes" id="UP000003448">
    <property type="component" value="Unassembled WGS sequence"/>
</dbReference>
<reference evidence="2" key="1">
    <citation type="journal article" date="2012" name="J. Bacteriol.">
        <title>Genome Sequence of Micromonospora lupini Lupac 08, Isolated from Root Nodules of Lupinus angustifolius.</title>
        <authorList>
            <person name="Alonso-Vega P."/>
            <person name="Normand P."/>
            <person name="Bacigalupe R."/>
            <person name="Pujic P."/>
            <person name="Lajus A."/>
            <person name="Vallenet D."/>
            <person name="Carro L."/>
            <person name="Coll P."/>
            <person name="Trujillo M.E."/>
        </authorList>
    </citation>
    <scope>NUCLEOTIDE SEQUENCE [LARGE SCALE GENOMIC DNA]</scope>
    <source>
        <strain evidence="2">Lupac 08</strain>
    </source>
</reference>
<accession>I0L2I0</accession>
<evidence type="ECO:0000313" key="2">
    <source>
        <dbReference type="Proteomes" id="UP000003448"/>
    </source>
</evidence>
<organism evidence="1 2">
    <name type="scientific">Micromonospora lupini str. Lupac 08</name>
    <dbReference type="NCBI Taxonomy" id="1150864"/>
    <lineage>
        <taxon>Bacteria</taxon>
        <taxon>Bacillati</taxon>
        <taxon>Actinomycetota</taxon>
        <taxon>Actinomycetes</taxon>
        <taxon>Micromonosporales</taxon>
        <taxon>Micromonosporaceae</taxon>
        <taxon>Micromonospora</taxon>
    </lineage>
</organism>